<dbReference type="Pfam" id="PF22324">
    <property type="entry name" value="HTH_91"/>
    <property type="match status" value="1"/>
</dbReference>
<protein>
    <recommendedName>
        <fullName evidence="1">Winged helix domain-containing protein</fullName>
    </recommendedName>
</protein>
<evidence type="ECO:0000313" key="2">
    <source>
        <dbReference type="EMBL" id="SHM50685.1"/>
    </source>
</evidence>
<proteinExistence type="predicted"/>
<dbReference type="AlphaFoldDB" id="A0A1M7JCF0"/>
<dbReference type="RefSeq" id="WP_229709607.1">
    <property type="nucleotide sequence ID" value="NZ_BMLR01000019.1"/>
</dbReference>
<feature type="domain" description="Winged helix" evidence="1">
    <location>
        <begin position="56"/>
        <end position="127"/>
    </location>
</feature>
<organism evidence="2 3">
    <name type="scientific">Roseovarius pacificus</name>
    <dbReference type="NCBI Taxonomy" id="337701"/>
    <lineage>
        <taxon>Bacteria</taxon>
        <taxon>Pseudomonadati</taxon>
        <taxon>Pseudomonadota</taxon>
        <taxon>Alphaproteobacteria</taxon>
        <taxon>Rhodobacterales</taxon>
        <taxon>Roseobacteraceae</taxon>
        <taxon>Roseovarius</taxon>
    </lineage>
</organism>
<evidence type="ECO:0000259" key="1">
    <source>
        <dbReference type="Pfam" id="PF22324"/>
    </source>
</evidence>
<keyword evidence="3" id="KW-1185">Reference proteome</keyword>
<sequence>MRGKRVAPCSGQAGTAQDVSFANATNTRNITGKRSKRHSSGTAYCISPSAGRAFCIVVSGRDPWALEQLRKAGAEGCTPIHNPAPRWAAYVHDLRALGVEIETITEPHEGEFPGTHARYVLRSGVSLGWKGGAA</sequence>
<name>A0A1M7JCF0_9RHOB</name>
<accession>A0A1M7JCF0</accession>
<dbReference type="STRING" id="337701.SAMN05444398_11935"/>
<gene>
    <name evidence="2" type="ORF">SAMN05444398_11935</name>
</gene>
<dbReference type="Proteomes" id="UP000183974">
    <property type="component" value="Unassembled WGS sequence"/>
</dbReference>
<dbReference type="EMBL" id="FRBR01000019">
    <property type="protein sequence ID" value="SHM50685.1"/>
    <property type="molecule type" value="Genomic_DNA"/>
</dbReference>
<evidence type="ECO:0000313" key="3">
    <source>
        <dbReference type="Proteomes" id="UP000183974"/>
    </source>
</evidence>
<reference evidence="2 3" key="1">
    <citation type="submission" date="2016-11" db="EMBL/GenBank/DDBJ databases">
        <authorList>
            <person name="Jaros S."/>
            <person name="Januszkiewicz K."/>
            <person name="Wedrychowicz H."/>
        </authorList>
    </citation>
    <scope>NUCLEOTIDE SEQUENCE [LARGE SCALE GENOMIC DNA]</scope>
    <source>
        <strain evidence="2 3">DSM 29589</strain>
    </source>
</reference>
<dbReference type="InterPro" id="IPR054382">
    <property type="entry name" value="wHTH_alphaproteobact"/>
</dbReference>